<evidence type="ECO:0000256" key="5">
    <source>
        <dbReference type="ARBA" id="ARBA00022842"/>
    </source>
</evidence>
<accession>A0A8J5HLB3</accession>
<evidence type="ECO:0000256" key="4">
    <source>
        <dbReference type="ARBA" id="ARBA00022723"/>
    </source>
</evidence>
<dbReference type="GO" id="GO:0004659">
    <property type="term" value="F:prenyltransferase activity"/>
    <property type="evidence" value="ECO:0007669"/>
    <property type="project" value="InterPro"/>
</dbReference>
<name>A0A8J5HLB3_ZINOF</name>
<keyword evidence="9" id="KW-1185">Reference proteome</keyword>
<keyword evidence="5" id="KW-0460">Magnesium</keyword>
<dbReference type="Proteomes" id="UP000734854">
    <property type="component" value="Unassembled WGS sequence"/>
</dbReference>
<evidence type="ECO:0000256" key="6">
    <source>
        <dbReference type="ARBA" id="ARBA00023229"/>
    </source>
</evidence>
<keyword evidence="3" id="KW-0808">Transferase</keyword>
<dbReference type="SUPFAM" id="SSF48576">
    <property type="entry name" value="Terpenoid synthases"/>
    <property type="match status" value="1"/>
</dbReference>
<feature type="compositionally biased region" description="Basic residues" evidence="7">
    <location>
        <begin position="9"/>
        <end position="21"/>
    </location>
</feature>
<dbReference type="EMBL" id="JACMSC010000005">
    <property type="protein sequence ID" value="KAG6521733.1"/>
    <property type="molecule type" value="Genomic_DNA"/>
</dbReference>
<dbReference type="GO" id="GO:0008299">
    <property type="term" value="P:isoprenoid biosynthetic process"/>
    <property type="evidence" value="ECO:0007669"/>
    <property type="project" value="UniProtKB-KW"/>
</dbReference>
<evidence type="ECO:0000313" key="8">
    <source>
        <dbReference type="EMBL" id="KAG6521733.1"/>
    </source>
</evidence>
<evidence type="ECO:0000256" key="1">
    <source>
        <dbReference type="ARBA" id="ARBA00001946"/>
    </source>
</evidence>
<keyword evidence="6" id="KW-0414">Isoprene biosynthesis</keyword>
<organism evidence="8 9">
    <name type="scientific">Zingiber officinale</name>
    <name type="common">Ginger</name>
    <name type="synonym">Amomum zingiber</name>
    <dbReference type="NCBI Taxonomy" id="94328"/>
    <lineage>
        <taxon>Eukaryota</taxon>
        <taxon>Viridiplantae</taxon>
        <taxon>Streptophyta</taxon>
        <taxon>Embryophyta</taxon>
        <taxon>Tracheophyta</taxon>
        <taxon>Spermatophyta</taxon>
        <taxon>Magnoliopsida</taxon>
        <taxon>Liliopsida</taxon>
        <taxon>Zingiberales</taxon>
        <taxon>Zingiberaceae</taxon>
        <taxon>Zingiber</taxon>
    </lineage>
</organism>
<dbReference type="PANTHER" id="PTHR43281:SF1">
    <property type="entry name" value="FARNESYL DIPHOSPHATE SYNTHASE"/>
    <property type="match status" value="1"/>
</dbReference>
<dbReference type="GO" id="GO:0046872">
    <property type="term" value="F:metal ion binding"/>
    <property type="evidence" value="ECO:0007669"/>
    <property type="project" value="UniProtKB-KW"/>
</dbReference>
<evidence type="ECO:0000256" key="2">
    <source>
        <dbReference type="ARBA" id="ARBA00006706"/>
    </source>
</evidence>
<dbReference type="PANTHER" id="PTHR43281">
    <property type="entry name" value="FARNESYL DIPHOSPHATE SYNTHASE"/>
    <property type="match status" value="1"/>
</dbReference>
<comment type="similarity">
    <text evidence="2">Belongs to the FPP/GGPP synthase family.</text>
</comment>
<gene>
    <name evidence="8" type="ORF">ZIOFF_018859</name>
</gene>
<keyword evidence="4" id="KW-0479">Metal-binding</keyword>
<evidence type="ECO:0000313" key="9">
    <source>
        <dbReference type="Proteomes" id="UP000734854"/>
    </source>
</evidence>
<feature type="region of interest" description="Disordered" evidence="7">
    <location>
        <begin position="1"/>
        <end position="41"/>
    </location>
</feature>
<protein>
    <submittedName>
        <fullName evidence="8">Uncharacterized protein</fullName>
    </submittedName>
</protein>
<sequence length="96" mass="10891">MSNNDGSHGKKRKEERRKTKRDHNPLEGRGRRGTQEDGGLFQVVDDVLNVTRMSEELGKTTGKDLVKGKTTYPKLMVLEKAQLLLEQRVAKAEDEL</sequence>
<dbReference type="InterPro" id="IPR000092">
    <property type="entry name" value="Polyprenyl_synt"/>
</dbReference>
<evidence type="ECO:0000256" key="3">
    <source>
        <dbReference type="ARBA" id="ARBA00022679"/>
    </source>
</evidence>
<evidence type="ECO:0000256" key="7">
    <source>
        <dbReference type="SAM" id="MobiDB-lite"/>
    </source>
</evidence>
<dbReference type="AlphaFoldDB" id="A0A8J5HLB3"/>
<comment type="cofactor">
    <cofactor evidence="1">
        <name>Mg(2+)</name>
        <dbReference type="ChEBI" id="CHEBI:18420"/>
    </cofactor>
</comment>
<comment type="caution">
    <text evidence="8">The sequence shown here is derived from an EMBL/GenBank/DDBJ whole genome shotgun (WGS) entry which is preliminary data.</text>
</comment>
<reference evidence="8 9" key="1">
    <citation type="submission" date="2020-08" db="EMBL/GenBank/DDBJ databases">
        <title>Plant Genome Project.</title>
        <authorList>
            <person name="Zhang R.-G."/>
        </authorList>
    </citation>
    <scope>NUCLEOTIDE SEQUENCE [LARGE SCALE GENOMIC DNA]</scope>
    <source>
        <tissue evidence="8">Rhizome</tissue>
    </source>
</reference>
<proteinExistence type="inferred from homology"/>
<dbReference type="InterPro" id="IPR008949">
    <property type="entry name" value="Isoprenoid_synthase_dom_sf"/>
</dbReference>
<dbReference type="Pfam" id="PF00348">
    <property type="entry name" value="polyprenyl_synt"/>
    <property type="match status" value="1"/>
</dbReference>
<feature type="compositionally biased region" description="Basic and acidic residues" evidence="7">
    <location>
        <begin position="22"/>
        <end position="35"/>
    </location>
</feature>
<dbReference type="Gene3D" id="1.10.600.10">
    <property type="entry name" value="Farnesyl Diphosphate Synthase"/>
    <property type="match status" value="1"/>
</dbReference>